<sequence>MEGIERSLRSYTTTIDDRTPNALRQQLTSANPTSAIIPATPMMETTTTPTLPYHQQHVHSMPTCLHCAQIFTSRIGPDGQLGISRAHIGVPVPGAQHILAASAFTVHTAHEHLVNA</sequence>
<proteinExistence type="predicted"/>
<name>A0A183TFE1_SCHSO</name>
<evidence type="ECO:0000313" key="1">
    <source>
        <dbReference type="EMBL" id="VDM01575.1"/>
    </source>
</evidence>
<protein>
    <submittedName>
        <fullName evidence="1 3">Uncharacterized protein</fullName>
    </submittedName>
</protein>
<dbReference type="EMBL" id="UYSU01039678">
    <property type="protein sequence ID" value="VDM01575.1"/>
    <property type="molecule type" value="Genomic_DNA"/>
</dbReference>
<dbReference type="WBParaSite" id="SSLN_0001575701-mRNA-1">
    <property type="protein sequence ID" value="SSLN_0001575701-mRNA-1"/>
    <property type="gene ID" value="SSLN_0001575701"/>
</dbReference>
<evidence type="ECO:0000313" key="2">
    <source>
        <dbReference type="Proteomes" id="UP000275846"/>
    </source>
</evidence>
<keyword evidence="2" id="KW-1185">Reference proteome</keyword>
<dbReference type="AlphaFoldDB" id="A0A183TFE1"/>
<dbReference type="Proteomes" id="UP000275846">
    <property type="component" value="Unassembled WGS sequence"/>
</dbReference>
<reference evidence="1 2" key="2">
    <citation type="submission" date="2018-11" db="EMBL/GenBank/DDBJ databases">
        <authorList>
            <consortium name="Pathogen Informatics"/>
        </authorList>
    </citation>
    <scope>NUCLEOTIDE SEQUENCE [LARGE SCALE GENOMIC DNA]</scope>
    <source>
        <strain evidence="1 2">NST_G2</strain>
    </source>
</reference>
<gene>
    <name evidence="1" type="ORF">SSLN_LOCUS15189</name>
</gene>
<reference evidence="3" key="1">
    <citation type="submission" date="2016-06" db="UniProtKB">
        <authorList>
            <consortium name="WormBaseParasite"/>
        </authorList>
    </citation>
    <scope>IDENTIFICATION</scope>
</reference>
<evidence type="ECO:0000313" key="3">
    <source>
        <dbReference type="WBParaSite" id="SSLN_0001575701-mRNA-1"/>
    </source>
</evidence>
<organism evidence="3">
    <name type="scientific">Schistocephalus solidus</name>
    <name type="common">Tapeworm</name>
    <dbReference type="NCBI Taxonomy" id="70667"/>
    <lineage>
        <taxon>Eukaryota</taxon>
        <taxon>Metazoa</taxon>
        <taxon>Spiralia</taxon>
        <taxon>Lophotrochozoa</taxon>
        <taxon>Platyhelminthes</taxon>
        <taxon>Cestoda</taxon>
        <taxon>Eucestoda</taxon>
        <taxon>Diphyllobothriidea</taxon>
        <taxon>Diphyllobothriidae</taxon>
        <taxon>Schistocephalus</taxon>
    </lineage>
</organism>
<accession>A0A183TFE1</accession>